<evidence type="ECO:0000256" key="1">
    <source>
        <dbReference type="ARBA" id="ARBA00001957"/>
    </source>
</evidence>
<keyword evidence="4" id="KW-0808">Transferase</keyword>
<dbReference type="SMART" id="SM00823">
    <property type="entry name" value="PKS_PP"/>
    <property type="match status" value="1"/>
</dbReference>
<feature type="region of interest" description="Disordered" evidence="5">
    <location>
        <begin position="42"/>
        <end position="61"/>
    </location>
</feature>
<dbReference type="PANTHER" id="PTHR43775">
    <property type="entry name" value="FATTY ACID SYNTHASE"/>
    <property type="match status" value="1"/>
</dbReference>
<dbReference type="EMBL" id="SUMB01000004">
    <property type="protein sequence ID" value="TJZ54341.1"/>
    <property type="molecule type" value="Genomic_DNA"/>
</dbReference>
<dbReference type="PROSITE" id="PS00012">
    <property type="entry name" value="PHOSPHOPANTETHEINE"/>
    <property type="match status" value="1"/>
</dbReference>
<accession>A0A4U0NJ84</accession>
<evidence type="ECO:0000259" key="6">
    <source>
        <dbReference type="PROSITE" id="PS50075"/>
    </source>
</evidence>
<dbReference type="GO" id="GO:0017000">
    <property type="term" value="P:antibiotic biosynthetic process"/>
    <property type="evidence" value="ECO:0007669"/>
    <property type="project" value="UniProtKB-ARBA"/>
</dbReference>
<dbReference type="Pfam" id="PF00109">
    <property type="entry name" value="ketoacyl-synt"/>
    <property type="match status" value="1"/>
</dbReference>
<evidence type="ECO:0000259" key="7">
    <source>
        <dbReference type="PROSITE" id="PS52004"/>
    </source>
</evidence>
<dbReference type="GO" id="GO:0006633">
    <property type="term" value="P:fatty acid biosynthetic process"/>
    <property type="evidence" value="ECO:0007669"/>
    <property type="project" value="TreeGrafter"/>
</dbReference>
<dbReference type="CDD" id="cd19531">
    <property type="entry name" value="LCL_NRPS-like"/>
    <property type="match status" value="1"/>
</dbReference>
<dbReference type="Gene3D" id="1.10.1200.10">
    <property type="entry name" value="ACP-like"/>
    <property type="match status" value="1"/>
</dbReference>
<dbReference type="InterPro" id="IPR006162">
    <property type="entry name" value="Ppantetheine_attach_site"/>
</dbReference>
<dbReference type="Gene3D" id="3.30.559.10">
    <property type="entry name" value="Chloramphenicol acetyltransferase-like domain"/>
    <property type="match status" value="2"/>
</dbReference>
<dbReference type="PROSITE" id="PS52004">
    <property type="entry name" value="KS3_2"/>
    <property type="match status" value="1"/>
</dbReference>
<protein>
    <submittedName>
        <fullName evidence="8">Polyketide synthase</fullName>
    </submittedName>
</protein>
<gene>
    <name evidence="8" type="ORF">FCH28_14445</name>
</gene>
<dbReference type="InterPro" id="IPR032821">
    <property type="entry name" value="PKS_assoc"/>
</dbReference>
<dbReference type="Pfam" id="PF16197">
    <property type="entry name" value="KAsynt_C_assoc"/>
    <property type="match status" value="1"/>
</dbReference>
<dbReference type="GO" id="GO:0031177">
    <property type="term" value="F:phosphopantetheine binding"/>
    <property type="evidence" value="ECO:0007669"/>
    <property type="project" value="InterPro"/>
</dbReference>
<dbReference type="Pfam" id="PF02801">
    <property type="entry name" value="Ketoacyl-synt_C"/>
    <property type="match status" value="1"/>
</dbReference>
<comment type="cofactor">
    <cofactor evidence="1">
        <name>pantetheine 4'-phosphate</name>
        <dbReference type="ChEBI" id="CHEBI:47942"/>
    </cofactor>
</comment>
<keyword evidence="2" id="KW-0596">Phosphopantetheine</keyword>
<evidence type="ECO:0000256" key="3">
    <source>
        <dbReference type="ARBA" id="ARBA00022553"/>
    </source>
</evidence>
<feature type="compositionally biased region" description="Acidic residues" evidence="5">
    <location>
        <begin position="546"/>
        <end position="555"/>
    </location>
</feature>
<feature type="domain" description="Ketosynthase family 3 (KS3)" evidence="7">
    <location>
        <begin position="10"/>
        <end position="420"/>
    </location>
</feature>
<dbReference type="InterPro" id="IPR020806">
    <property type="entry name" value="PKS_PP-bd"/>
</dbReference>
<dbReference type="RefSeq" id="WP_136740266.1">
    <property type="nucleotide sequence ID" value="NZ_SUMB01000004.1"/>
</dbReference>
<feature type="region of interest" description="Disordered" evidence="5">
    <location>
        <begin position="773"/>
        <end position="801"/>
    </location>
</feature>
<name>A0A4U0NJ84_9ACTN</name>
<dbReference type="GO" id="GO:0005886">
    <property type="term" value="C:plasma membrane"/>
    <property type="evidence" value="ECO:0007669"/>
    <property type="project" value="TreeGrafter"/>
</dbReference>
<dbReference type="GO" id="GO:0004312">
    <property type="term" value="F:fatty acid synthase activity"/>
    <property type="evidence" value="ECO:0007669"/>
    <property type="project" value="TreeGrafter"/>
</dbReference>
<sequence length="1813" mass="193981">MSGTGVAHGRPAIAVIGIATRFPQADSLAAFRANLRAGRDSVRPIPPERIRTTGLDPRQDYPEQGYLERIDLFDHERFGLSRREAEVTDPQHRLALQLTQEALENAGYAPSGLRDSRTAVIFSSPNNGYAPLVREHGTLGMNGNIPAALPSRISHLFGFTGPCYGVDTGCNGSLVAVHQACRELRDGDADHAVVGGVSLRHIVPPVAALADFPAIASPTARSRAFDRAADGAGWGEGGAVVVLTTLERALAEGAFIHAVIRGSAVVHNGRHSATISTPNARSQAQVITKAWGSASLDPATAGYIETHGSGTRLGDAVEAEGLALARPDGDRTVKVGSVKTNIGHLDHAAGIAGLVKAVLSVHHGELYPSLHFEEPADEVDLEGARLEVVTSLEQWDDETRRAGVSSFSLGGVNAHCVVEQPPATAPVRPAVSRPQLVAVSARSRADLLAQCERLSLELRHTAHPLADVARTLNEGRDHDAYRASVVARDTSELAARLAAEVTWRRPEAGEATEAAGTDSMAAPRVVFLLSADATPDEPRDQLPAELPDEVSDELPEELPAPADCAAMVGRQLATYQRLVRAGVSPDGLMSSGISRYTARYLRGDLSAEDTATLRRARSGQDPAVAGDPLRVEQLHAAADEQLADGPVVFVELASRGEISDRLTAHLHDRADARVFRLRPGAADADPDAAVLELLGRLYEAGVALDWSMLRADPSAGRVPLPGHPFTGVRCWARPLGEVLSFDEAPHRPAAPVPAAVPALALVAAPAPVPAPVPAPAPAPSPAPSPAPEESVSAPGRQPTEESGTVLAWLRETLVELLHADEVPADADYFSIGGNSVIAVQLLALVREQHGVRLKMADIYDHPVVSALAEAIHDRVPHPPAPESPSAPAAPTAPVVPEVPDDAELPPIVPGGEPVLSYGQERMWFHHQLDPTTTLYNLPGAARYCGPLDIEKFRLAWEDLARRHEVLRSNLVETDGRSGLKIRPELGDFFTYLDVSGEDAPETAAGAAVTSAMRWVFDIARDPLVRVTVVRIGDDDHIVCWCMHHAVNDGWAPQIQKQELLEFYTARLENRAPDIEPLPVQYADYARWQRRLMADSRLDGELSYWRDRLSDPPALELPTDRPRPDRMDFAGATHGFTIPGALVQRLREVGSQETATLFMVLLTALKVLLAHWSGQRDIVVGTSTIGRSRPELWGLLGFFNNTIALRSDLSGDPSFRELLRQERGVLLGALDHQEIPFDKVVREVAADRDPSRNPLFDVMYVHQTLPPAAAFGEIATGPAHDPEIIPHFPGLPPGTAKFDLSMVVGELADEDEIVVMMEYATQLFDTDTISAMSEAFLELLHAVADNEDMCFSDLPGGPPVAAGPVADRPDTPAAPVGPVATPVATPVVSCVELRGEVQLDALRTALEELAERHEVLRAGTVEAVGQGSLLGDGFFTTADVSGESEPLFTAREIAQAEAALVLDPASGRRLHALLAKTGPARHVLLVTTHRQAYDGGQPEVFFRDLLALYGARVDGRRAEPPELPELSGEHTEPWTGPLREDQLAYWRRTLTGLADGAPPLDRARPAHGTRATATLGSRIPDDLAHALGRSGTRESVLAALTALLALHTEADEALIGLTGTALPLSAARTRVGPFARSLPLRLDLADDPSFEQLTDRVRRAITDAEQHRDVPLADIVRAAGLPDEPGRAPLFDVAYSYQALPATLGSAAGVEAVPVRWPGTDAGRLTLPSGHSELDLSWSVVEGPGRDQLSISLDYRTELFDRSSARVLVDVLLAMLRAATRAPGAPLSGLWPIHTTTSAGTSAKPATARPAHTD</sequence>
<dbReference type="SUPFAM" id="SSF52777">
    <property type="entry name" value="CoA-dependent acyltransferases"/>
    <property type="match status" value="4"/>
</dbReference>
<proteinExistence type="predicted"/>
<dbReference type="SMART" id="SM00825">
    <property type="entry name" value="PKS_KS"/>
    <property type="match status" value="1"/>
</dbReference>
<feature type="domain" description="Carrier" evidence="6">
    <location>
        <begin position="800"/>
        <end position="875"/>
    </location>
</feature>
<feature type="region of interest" description="Disordered" evidence="5">
    <location>
        <begin position="532"/>
        <end position="555"/>
    </location>
</feature>
<dbReference type="InterPro" id="IPR009081">
    <property type="entry name" value="PP-bd_ACP"/>
</dbReference>
<dbReference type="Pfam" id="PF00550">
    <property type="entry name" value="PP-binding"/>
    <property type="match status" value="1"/>
</dbReference>
<dbReference type="InterPro" id="IPR023213">
    <property type="entry name" value="CAT-like_dom_sf"/>
</dbReference>
<reference evidence="8 9" key="1">
    <citation type="submission" date="2019-04" db="EMBL/GenBank/DDBJ databases">
        <title>Streptomyces piniterrae sp. nov., a heliquinomycin-producing actinomycete isolated from rhizosphere soil of Pinus yunnanensis.</title>
        <authorList>
            <person name="Zhuang X."/>
            <person name="Zhao J."/>
        </authorList>
    </citation>
    <scope>NUCLEOTIDE SEQUENCE [LARGE SCALE GENOMIC DNA]</scope>
    <source>
        <strain evidence="9">jys28</strain>
    </source>
</reference>
<dbReference type="InterPro" id="IPR020841">
    <property type="entry name" value="PKS_Beta-ketoAc_synthase_dom"/>
</dbReference>
<evidence type="ECO:0000256" key="5">
    <source>
        <dbReference type="SAM" id="MobiDB-lite"/>
    </source>
</evidence>
<dbReference type="InterPro" id="IPR001242">
    <property type="entry name" value="Condensation_dom"/>
</dbReference>
<evidence type="ECO:0000313" key="9">
    <source>
        <dbReference type="Proteomes" id="UP000308697"/>
    </source>
</evidence>
<feature type="region of interest" description="Disordered" evidence="5">
    <location>
        <begin position="874"/>
        <end position="898"/>
    </location>
</feature>
<dbReference type="Gene3D" id="3.30.559.30">
    <property type="entry name" value="Nonribosomal peptide synthetase, condensation domain"/>
    <property type="match status" value="2"/>
</dbReference>
<dbReference type="Pfam" id="PF00668">
    <property type="entry name" value="Condensation"/>
    <property type="match status" value="2"/>
</dbReference>
<organism evidence="8 9">
    <name type="scientific">Streptomyces piniterrae</name>
    <dbReference type="NCBI Taxonomy" id="2571125"/>
    <lineage>
        <taxon>Bacteria</taxon>
        <taxon>Bacillati</taxon>
        <taxon>Actinomycetota</taxon>
        <taxon>Actinomycetes</taxon>
        <taxon>Kitasatosporales</taxon>
        <taxon>Streptomycetaceae</taxon>
        <taxon>Streptomyces</taxon>
    </lineage>
</organism>
<dbReference type="InterPro" id="IPR014030">
    <property type="entry name" value="Ketoacyl_synth_N"/>
</dbReference>
<dbReference type="InterPro" id="IPR036736">
    <property type="entry name" value="ACP-like_sf"/>
</dbReference>
<evidence type="ECO:0000256" key="2">
    <source>
        <dbReference type="ARBA" id="ARBA00022450"/>
    </source>
</evidence>
<dbReference type="Gene3D" id="3.30.70.3290">
    <property type="match status" value="1"/>
</dbReference>
<dbReference type="PANTHER" id="PTHR43775:SF37">
    <property type="entry name" value="SI:DKEY-61P9.11"/>
    <property type="match status" value="1"/>
</dbReference>
<dbReference type="GO" id="GO:0005737">
    <property type="term" value="C:cytoplasm"/>
    <property type="evidence" value="ECO:0007669"/>
    <property type="project" value="TreeGrafter"/>
</dbReference>
<dbReference type="Gene3D" id="3.40.47.10">
    <property type="match status" value="1"/>
</dbReference>
<evidence type="ECO:0000256" key="4">
    <source>
        <dbReference type="ARBA" id="ARBA00022679"/>
    </source>
</evidence>
<dbReference type="PROSITE" id="PS50075">
    <property type="entry name" value="CARRIER"/>
    <property type="match status" value="1"/>
</dbReference>
<dbReference type="SMART" id="SM01294">
    <property type="entry name" value="PKS_PP_betabranch"/>
    <property type="match status" value="1"/>
</dbReference>
<dbReference type="InterPro" id="IPR014031">
    <property type="entry name" value="Ketoacyl_synth_C"/>
</dbReference>
<feature type="compositionally biased region" description="Low complexity" evidence="5">
    <location>
        <begin position="885"/>
        <end position="897"/>
    </location>
</feature>
<dbReference type="SUPFAM" id="SSF47336">
    <property type="entry name" value="ACP-like"/>
    <property type="match status" value="1"/>
</dbReference>
<dbReference type="SUPFAM" id="SSF53901">
    <property type="entry name" value="Thiolase-like"/>
    <property type="match status" value="1"/>
</dbReference>
<dbReference type="InterPro" id="IPR050091">
    <property type="entry name" value="PKS_NRPS_Biosynth_Enz"/>
</dbReference>
<keyword evidence="9" id="KW-1185">Reference proteome</keyword>
<dbReference type="InterPro" id="IPR016039">
    <property type="entry name" value="Thiolase-like"/>
</dbReference>
<comment type="caution">
    <text evidence="8">The sequence shown here is derived from an EMBL/GenBank/DDBJ whole genome shotgun (WGS) entry which is preliminary data.</text>
</comment>
<keyword evidence="3" id="KW-0597">Phosphoprotein</keyword>
<dbReference type="Proteomes" id="UP000308697">
    <property type="component" value="Unassembled WGS sequence"/>
</dbReference>
<dbReference type="CDD" id="cd00833">
    <property type="entry name" value="PKS"/>
    <property type="match status" value="1"/>
</dbReference>
<evidence type="ECO:0000313" key="8">
    <source>
        <dbReference type="EMBL" id="TJZ54341.1"/>
    </source>
</evidence>
<dbReference type="Gene3D" id="1.10.1240.100">
    <property type="match status" value="1"/>
</dbReference>
<dbReference type="OrthoDB" id="2472181at2"/>
<feature type="compositionally biased region" description="Pro residues" evidence="5">
    <location>
        <begin position="773"/>
        <end position="786"/>
    </location>
</feature>
<dbReference type="GO" id="GO:0071770">
    <property type="term" value="P:DIM/DIP cell wall layer assembly"/>
    <property type="evidence" value="ECO:0007669"/>
    <property type="project" value="TreeGrafter"/>
</dbReference>